<keyword evidence="1" id="KW-0472">Membrane</keyword>
<keyword evidence="1" id="KW-0812">Transmembrane</keyword>
<dbReference type="GO" id="GO:0016747">
    <property type="term" value="F:acyltransferase activity, transferring groups other than amino-acyl groups"/>
    <property type="evidence" value="ECO:0007669"/>
    <property type="project" value="InterPro"/>
</dbReference>
<dbReference type="InterPro" id="IPR050879">
    <property type="entry name" value="Acyltransferase_3"/>
</dbReference>
<dbReference type="PANTHER" id="PTHR23028">
    <property type="entry name" value="ACETYLTRANSFERASE"/>
    <property type="match status" value="1"/>
</dbReference>
<feature type="transmembrane region" description="Helical" evidence="1">
    <location>
        <begin position="311"/>
        <end position="331"/>
    </location>
</feature>
<evidence type="ECO:0000313" key="4">
    <source>
        <dbReference type="Proteomes" id="UP000029868"/>
    </source>
</evidence>
<keyword evidence="1" id="KW-1133">Transmembrane helix</keyword>
<feature type="transmembrane region" description="Helical" evidence="1">
    <location>
        <begin position="138"/>
        <end position="157"/>
    </location>
</feature>
<dbReference type="EMBL" id="JQEC01000013">
    <property type="protein sequence ID" value="KGJ96012.1"/>
    <property type="molecule type" value="Genomic_DNA"/>
</dbReference>
<proteinExistence type="predicted"/>
<feature type="transmembrane region" description="Helical" evidence="1">
    <location>
        <begin position="201"/>
        <end position="218"/>
    </location>
</feature>
<reference evidence="3 4" key="1">
    <citation type="submission" date="2014-08" db="EMBL/GenBank/DDBJ databases">
        <title>Genomic and Phenotypic Diversity of Colwellia psychrerythraea strains from Disparate Marine Basins.</title>
        <authorList>
            <person name="Techtmann S.M."/>
            <person name="Stelling S.C."/>
            <person name="Utturkar S.M."/>
            <person name="Alshibli N."/>
            <person name="Harris A."/>
            <person name="Brown S.D."/>
            <person name="Hazen T.C."/>
        </authorList>
    </citation>
    <scope>NUCLEOTIDE SEQUENCE [LARGE SCALE GENOMIC DNA]</scope>
    <source>
        <strain evidence="3 4">GAB14E</strain>
    </source>
</reference>
<dbReference type="AlphaFoldDB" id="A0A099L1K9"/>
<feature type="domain" description="Acyltransferase 3" evidence="2">
    <location>
        <begin position="5"/>
        <end position="327"/>
    </location>
</feature>
<evidence type="ECO:0000256" key="1">
    <source>
        <dbReference type="SAM" id="Phobius"/>
    </source>
</evidence>
<feature type="transmembrane region" description="Helical" evidence="1">
    <location>
        <begin position="164"/>
        <end position="181"/>
    </location>
</feature>
<dbReference type="PATRIC" id="fig|28229.3.peg.1363"/>
<evidence type="ECO:0000259" key="2">
    <source>
        <dbReference type="Pfam" id="PF01757"/>
    </source>
</evidence>
<name>A0A099L1K9_COLPS</name>
<dbReference type="Pfam" id="PF01757">
    <property type="entry name" value="Acyl_transf_3"/>
    <property type="match status" value="1"/>
</dbReference>
<dbReference type="RefSeq" id="WP_033081467.1">
    <property type="nucleotide sequence ID" value="NZ_JQEC01000013.1"/>
</dbReference>
<keyword evidence="3" id="KW-0808">Transferase</keyword>
<dbReference type="InterPro" id="IPR002656">
    <property type="entry name" value="Acyl_transf_3_dom"/>
</dbReference>
<feature type="transmembrane region" description="Helical" evidence="1">
    <location>
        <begin position="225"/>
        <end position="242"/>
    </location>
</feature>
<feature type="transmembrane region" description="Helical" evidence="1">
    <location>
        <begin position="272"/>
        <end position="291"/>
    </location>
</feature>
<accession>A0A099L1K9</accession>
<protein>
    <submittedName>
        <fullName evidence="3">Acyltransferase 3</fullName>
    </submittedName>
</protein>
<dbReference type="OrthoDB" id="9767863at2"/>
<evidence type="ECO:0000313" key="3">
    <source>
        <dbReference type="EMBL" id="KGJ96012.1"/>
    </source>
</evidence>
<dbReference type="Proteomes" id="UP000029868">
    <property type="component" value="Unassembled WGS sequence"/>
</dbReference>
<feature type="transmembrane region" description="Helical" evidence="1">
    <location>
        <begin position="12"/>
        <end position="28"/>
    </location>
</feature>
<comment type="caution">
    <text evidence="3">The sequence shown here is derived from an EMBL/GenBank/DDBJ whole genome shotgun (WGS) entry which is preliminary data.</text>
</comment>
<feature type="transmembrane region" description="Helical" evidence="1">
    <location>
        <begin position="48"/>
        <end position="66"/>
    </location>
</feature>
<gene>
    <name evidence="3" type="ORF">GAB14E_1763</name>
</gene>
<keyword evidence="3" id="KW-0012">Acyltransferase</keyword>
<sequence length="359" mass="41235">MRRIDYLDGHRGIAILLVVFFHAFSRWTELVPYGDTYAQFPLFKFGFLGVQLFFLLSGFVILMSLEKSSHFKSFLYRRWLRLFPCMLICSVIIFMTKDIFFERPQGIPSAKDLIPGLTFIEPYILSKLIGSVNSIEGAFWSLYVEFKFYAIAAFLYFLIGSRKLVVSLFILFIFSFTVTNLSNYTDNSLIAYSSSISHHLSFEYFGWFAAGTSFYMFIKHDNKKWFLLGLLMCTTSSLVTALESNSLGIFVAIMAISTLFSYSLVNRNIQKLLSNKFLLFFGYISYPLYLLHENMMISLTIQFKSLLPENISFLLPVLAIVFISSVAYIIAKHIEKPVKTAIADNLLSPIFTTLSRSRT</sequence>
<organism evidence="3 4">
    <name type="scientific">Colwellia psychrerythraea</name>
    <name type="common">Vibrio psychroerythus</name>
    <dbReference type="NCBI Taxonomy" id="28229"/>
    <lineage>
        <taxon>Bacteria</taxon>
        <taxon>Pseudomonadati</taxon>
        <taxon>Pseudomonadota</taxon>
        <taxon>Gammaproteobacteria</taxon>
        <taxon>Alteromonadales</taxon>
        <taxon>Colwelliaceae</taxon>
        <taxon>Colwellia</taxon>
    </lineage>
</organism>
<feature type="transmembrane region" description="Helical" evidence="1">
    <location>
        <begin position="248"/>
        <end position="265"/>
    </location>
</feature>
<feature type="transmembrane region" description="Helical" evidence="1">
    <location>
        <begin position="78"/>
        <end position="96"/>
    </location>
</feature>